<dbReference type="CDD" id="cd21115">
    <property type="entry name" value="legumain_C"/>
    <property type="match status" value="1"/>
</dbReference>
<dbReference type="PANTHER" id="PTHR12000:SF21">
    <property type="entry name" value="LEGUMAIN-RELATED"/>
    <property type="match status" value="1"/>
</dbReference>
<evidence type="ECO:0000256" key="8">
    <source>
        <dbReference type="PIRSR" id="PIRSR019663-1"/>
    </source>
</evidence>
<dbReference type="InterPro" id="IPR001096">
    <property type="entry name" value="Peptidase_C13"/>
</dbReference>
<dbReference type="PIRSF" id="PIRSF019663">
    <property type="entry name" value="Legumain"/>
    <property type="match status" value="1"/>
</dbReference>
<dbReference type="GO" id="GO:0004197">
    <property type="term" value="F:cysteine-type endopeptidase activity"/>
    <property type="evidence" value="ECO:0007669"/>
    <property type="project" value="UniProtKB-EC"/>
</dbReference>
<dbReference type="FunFam" id="3.40.50.1460:FF:000006">
    <property type="entry name" value="Legumain"/>
    <property type="match status" value="1"/>
</dbReference>
<evidence type="ECO:0000256" key="5">
    <source>
        <dbReference type="ARBA" id="ARBA00022729"/>
    </source>
</evidence>
<comment type="catalytic activity">
    <reaction evidence="1">
        <text>Hydrolysis of proteins and small molecule substrates at -Asn-|-Xaa- bonds.</text>
        <dbReference type="EC" id="3.4.22.34"/>
    </reaction>
</comment>
<comment type="similarity">
    <text evidence="2">Belongs to the peptidase C13 family.</text>
</comment>
<protein>
    <recommendedName>
        <fullName evidence="3">legumain</fullName>
        <ecNumber evidence="3">3.4.22.34</ecNumber>
    </recommendedName>
</protein>
<evidence type="ECO:0000313" key="9">
    <source>
        <dbReference type="EMBL" id="KAK2866767.1"/>
    </source>
</evidence>
<dbReference type="Proteomes" id="UP001187315">
    <property type="component" value="Unassembled WGS sequence"/>
</dbReference>
<accession>A0AA88NTL4</accession>
<dbReference type="EMBL" id="JAVHJS010000002">
    <property type="protein sequence ID" value="KAK2866767.1"/>
    <property type="molecule type" value="Genomic_DNA"/>
</dbReference>
<dbReference type="AlphaFoldDB" id="A0AA88NTL4"/>
<organism evidence="9 10">
    <name type="scientific">Tachysurus vachellii</name>
    <name type="common">Darkbarbel catfish</name>
    <name type="synonym">Pelteobagrus vachellii</name>
    <dbReference type="NCBI Taxonomy" id="175792"/>
    <lineage>
        <taxon>Eukaryota</taxon>
        <taxon>Metazoa</taxon>
        <taxon>Chordata</taxon>
        <taxon>Craniata</taxon>
        <taxon>Vertebrata</taxon>
        <taxon>Euteleostomi</taxon>
        <taxon>Actinopterygii</taxon>
        <taxon>Neopterygii</taxon>
        <taxon>Teleostei</taxon>
        <taxon>Ostariophysi</taxon>
        <taxon>Siluriformes</taxon>
        <taxon>Bagridae</taxon>
        <taxon>Tachysurus</taxon>
    </lineage>
</organism>
<dbReference type="Gene3D" id="3.40.50.1460">
    <property type="match status" value="1"/>
</dbReference>
<dbReference type="Gene3D" id="1.10.132.130">
    <property type="match status" value="1"/>
</dbReference>
<keyword evidence="5" id="KW-0732">Signal</keyword>
<dbReference type="InterPro" id="IPR046427">
    <property type="entry name" value="Legumain_prodom_sf"/>
</dbReference>
<feature type="active site" evidence="8">
    <location>
        <position position="155"/>
    </location>
</feature>
<dbReference type="GO" id="GO:0005773">
    <property type="term" value="C:vacuole"/>
    <property type="evidence" value="ECO:0007669"/>
    <property type="project" value="GOC"/>
</dbReference>
<sequence length="446" mass="50262">MSPGDLLPVSGDAGEKPVTPNYFLLRRNFVVEMAAGKSKHWVLLAAGSTDWENYRHQAIVCHAYQVMHQNGIPDEQIVVMMYDDIANHKENPDKGKIINVPNGPNVYTGVPKDYTGADVTAENFLAALRGDSTAVKKKVIQSGKNDTVFIYLSDHGGHGIFQFPNSTLYAHDLINTVTAMSKAGKFSKMVIYIEACHSGSMLDQLKESNVYAVSSCRPNESGYAHFYDQRLNAWISGVFGANWLQHTEIVKLSTTSFGDQFSFIKKNVIAIVQRFGKSQTPCNYGDMNISKVMLSEVICESPAPVTRARSVPPTDFTVSEVIDTIDIPLQIKKNRITNEKDPEKKKILERQYDDLVRKRKTMDEVLQKIAERLKAPQTLREKREVTRTYELKVVAEHFKNNLFNWEKEPHVVTHLHLQVLVNLCESGLKVESINEAITRVSKEISF</sequence>
<feature type="active site" description="Nucleophile" evidence="8">
    <location>
        <position position="196"/>
    </location>
</feature>
<dbReference type="PANTHER" id="PTHR12000">
    <property type="entry name" value="HEMOGLOBINASE FAMILY MEMBER"/>
    <property type="match status" value="1"/>
</dbReference>
<gene>
    <name evidence="9" type="ORF">Q7C36_002823</name>
</gene>
<dbReference type="Pfam" id="PF01650">
    <property type="entry name" value="Peptidase_C13"/>
    <property type="match status" value="1"/>
</dbReference>
<keyword evidence="4" id="KW-0645">Protease</keyword>
<evidence type="ECO:0000313" key="10">
    <source>
        <dbReference type="Proteomes" id="UP001187315"/>
    </source>
</evidence>
<evidence type="ECO:0000256" key="2">
    <source>
        <dbReference type="ARBA" id="ARBA00009941"/>
    </source>
</evidence>
<comment type="caution">
    <text evidence="9">The sequence shown here is derived from an EMBL/GenBank/DDBJ whole genome shotgun (WGS) entry which is preliminary data.</text>
</comment>
<dbReference type="PRINTS" id="PR00776">
    <property type="entry name" value="HEMOGLOBNASE"/>
</dbReference>
<dbReference type="GO" id="GO:0006624">
    <property type="term" value="P:vacuolar protein processing"/>
    <property type="evidence" value="ECO:0007669"/>
    <property type="project" value="TreeGrafter"/>
</dbReference>
<dbReference type="InterPro" id="IPR048501">
    <property type="entry name" value="Legum_prodom"/>
</dbReference>
<dbReference type="EC" id="3.4.22.34" evidence="3"/>
<evidence type="ECO:0000256" key="7">
    <source>
        <dbReference type="ARBA" id="ARBA00022807"/>
    </source>
</evidence>
<evidence type="ECO:0000256" key="4">
    <source>
        <dbReference type="ARBA" id="ARBA00022670"/>
    </source>
</evidence>
<evidence type="ECO:0000256" key="6">
    <source>
        <dbReference type="ARBA" id="ARBA00022801"/>
    </source>
</evidence>
<proteinExistence type="inferred from homology"/>
<keyword evidence="7" id="KW-0788">Thiol protease</keyword>
<keyword evidence="6" id="KW-0378">Hydrolase</keyword>
<evidence type="ECO:0000256" key="3">
    <source>
        <dbReference type="ARBA" id="ARBA00012628"/>
    </source>
</evidence>
<evidence type="ECO:0000256" key="1">
    <source>
        <dbReference type="ARBA" id="ARBA00000810"/>
    </source>
</evidence>
<name>A0AA88NTL4_TACVA</name>
<dbReference type="GO" id="GO:0051603">
    <property type="term" value="P:proteolysis involved in protein catabolic process"/>
    <property type="evidence" value="ECO:0007669"/>
    <property type="project" value="TreeGrafter"/>
</dbReference>
<reference evidence="9" key="1">
    <citation type="submission" date="2023-08" db="EMBL/GenBank/DDBJ databases">
        <title>Pelteobagrus vachellii genome.</title>
        <authorList>
            <person name="Liu H."/>
        </authorList>
    </citation>
    <scope>NUCLEOTIDE SEQUENCE</scope>
    <source>
        <strain evidence="9">PRFRI_2022a</strain>
        <tissue evidence="9">Muscle</tissue>
    </source>
</reference>
<keyword evidence="10" id="KW-1185">Reference proteome</keyword>